<sequence>MAPPKKKRYKTYLTDPKLSVPKRTVNRLNEIDNERNSCSFDQNITVDIECLDSDLFGSNISLDSISSDSANSDQVGDAREKCTFDMALDASLNSESTRFEALLMMLHYSYKHGLSNSAIIDLISLINKITGVEILPPSIYLLKKIFSSEFMYDIHFYCKNCMTYLEKMSKSEPLQSKDCVVCSTTMNTSLLNDGHFFITLPISLQIKQILKEPGMVQKLFSIPSVPTPNNTLSDFKDGSAFTKLINKGLFNTSTDLSVTFNTDGSPIYKSVKNTLWPIQFRLNELPLDERFESHRNLVAGLWFGRKEPVMPTFFTPFLKEAMVLGSEGLEWCGYGESKRNSKVFFVLCVADSIAKPQLQNTKQFNGKFGCPYCYHPGEIIEGNQMRYPTHTIYPGRKNNEMRKDMEEAEETGNVVRGVKGLSPFCVLPYFDVVYGFPIDCMHCCLLGVVKLCASLWTSSANHSEEYYLSEAKRKKVDERLRSITPPQCISRRPRPLSDMVHWKANEWRSWLLYYCIPSLDNILPAKYVKHIAYLATAVYCLLQKDIEKSDVEEANALLHTFVINFEKLYGKIHMNFNVHLLLHISKCVRVWGPLWLFSAFAFETGNGYLVKLVKGTKGASQQIASKYCMFSSIPKCIQQYNVKNEVLDFCDKLMSYRRVQQSLKTTELTAISRFKYFNPDSEELQALAEINVNVQDLRYTKKIIVNSIMYMIKEQKSKRCNDSIIKLTDDLL</sequence>
<dbReference type="PANTHER" id="PTHR46579">
    <property type="entry name" value="F5/8 TYPE C DOMAIN-CONTAINING PROTEIN-RELATED"/>
    <property type="match status" value="1"/>
</dbReference>
<accession>A0AAV6TSN6</accession>
<protein>
    <recommendedName>
        <fullName evidence="3">Transposase domain-containing protein</fullName>
    </recommendedName>
</protein>
<dbReference type="EMBL" id="JAFNEN010001204">
    <property type="protein sequence ID" value="KAG8174474.1"/>
    <property type="molecule type" value="Genomic_DNA"/>
</dbReference>
<organism evidence="1 2">
    <name type="scientific">Oedothorax gibbosus</name>
    <dbReference type="NCBI Taxonomy" id="931172"/>
    <lineage>
        <taxon>Eukaryota</taxon>
        <taxon>Metazoa</taxon>
        <taxon>Ecdysozoa</taxon>
        <taxon>Arthropoda</taxon>
        <taxon>Chelicerata</taxon>
        <taxon>Arachnida</taxon>
        <taxon>Araneae</taxon>
        <taxon>Araneomorphae</taxon>
        <taxon>Entelegynae</taxon>
        <taxon>Araneoidea</taxon>
        <taxon>Linyphiidae</taxon>
        <taxon>Erigoninae</taxon>
        <taxon>Oedothorax</taxon>
    </lineage>
</organism>
<dbReference type="PANTHER" id="PTHR46579:SF1">
    <property type="entry name" value="F5_8 TYPE C DOMAIN-CONTAINING PROTEIN"/>
    <property type="match status" value="1"/>
</dbReference>
<comment type="caution">
    <text evidence="1">The sequence shown here is derived from an EMBL/GenBank/DDBJ whole genome shotgun (WGS) entry which is preliminary data.</text>
</comment>
<evidence type="ECO:0008006" key="3">
    <source>
        <dbReference type="Google" id="ProtNLM"/>
    </source>
</evidence>
<gene>
    <name evidence="1" type="ORF">JTE90_015746</name>
</gene>
<dbReference type="AlphaFoldDB" id="A0AAV6TSN6"/>
<keyword evidence="2" id="KW-1185">Reference proteome</keyword>
<proteinExistence type="predicted"/>
<dbReference type="Proteomes" id="UP000827092">
    <property type="component" value="Unassembled WGS sequence"/>
</dbReference>
<evidence type="ECO:0000313" key="2">
    <source>
        <dbReference type="Proteomes" id="UP000827092"/>
    </source>
</evidence>
<reference evidence="1 2" key="1">
    <citation type="journal article" date="2022" name="Nat. Ecol. Evol.">
        <title>A masculinizing supergene underlies an exaggerated male reproductive morph in a spider.</title>
        <authorList>
            <person name="Hendrickx F."/>
            <person name="De Corte Z."/>
            <person name="Sonet G."/>
            <person name="Van Belleghem S.M."/>
            <person name="Kostlbacher S."/>
            <person name="Vangestel C."/>
        </authorList>
    </citation>
    <scope>NUCLEOTIDE SEQUENCE [LARGE SCALE GENOMIC DNA]</scope>
    <source>
        <strain evidence="1">W744_W776</strain>
    </source>
</reference>
<name>A0AAV6TSN6_9ARAC</name>
<evidence type="ECO:0000313" key="1">
    <source>
        <dbReference type="EMBL" id="KAG8174474.1"/>
    </source>
</evidence>